<dbReference type="InterPro" id="IPR036770">
    <property type="entry name" value="Ankyrin_rpt-contain_sf"/>
</dbReference>
<dbReference type="Gene3D" id="1.25.40.20">
    <property type="entry name" value="Ankyrin repeat-containing domain"/>
    <property type="match status" value="1"/>
</dbReference>
<protein>
    <submittedName>
        <fullName evidence="1">Double zinc ribbon and ankyrin repeat domains 1</fullName>
    </submittedName>
</protein>
<dbReference type="InterPro" id="IPR052481">
    <property type="entry name" value="DZAN1"/>
</dbReference>
<dbReference type="Pfam" id="PF13287">
    <property type="entry name" value="Fn3_assoc"/>
    <property type="match status" value="1"/>
</dbReference>
<dbReference type="SUPFAM" id="SSF48403">
    <property type="entry name" value="Ankyrin repeat"/>
    <property type="match status" value="1"/>
</dbReference>
<dbReference type="PANTHER" id="PTHR16058">
    <property type="entry name" value="DOUBLE ZINC RIBBON AND ANKYRIN REPEAT-CONTAINING PROTEIN 1"/>
    <property type="match status" value="1"/>
</dbReference>
<proteinExistence type="predicted"/>
<accession>A0A452VLK0</accession>
<dbReference type="PANTHER" id="PTHR16058:SF4">
    <property type="entry name" value="DOUBLE ZINC RIBBON AND ANKYRIN REPEAT-CONTAINING PROTEIN 1"/>
    <property type="match status" value="1"/>
</dbReference>
<dbReference type="GO" id="GO:0042462">
    <property type="term" value="P:eye photoreceptor cell development"/>
    <property type="evidence" value="ECO:0007669"/>
    <property type="project" value="TreeGrafter"/>
</dbReference>
<organism evidence="1">
    <name type="scientific">Ursus maritimus</name>
    <name type="common">Polar bear</name>
    <name type="synonym">Thalarctos maritimus</name>
    <dbReference type="NCBI Taxonomy" id="29073"/>
    <lineage>
        <taxon>Eukaryota</taxon>
        <taxon>Metazoa</taxon>
        <taxon>Chordata</taxon>
        <taxon>Craniata</taxon>
        <taxon>Vertebrata</taxon>
        <taxon>Euteleostomi</taxon>
        <taxon>Mammalia</taxon>
        <taxon>Eutheria</taxon>
        <taxon>Laurasiatheria</taxon>
        <taxon>Carnivora</taxon>
        <taxon>Caniformia</taxon>
        <taxon>Ursidae</taxon>
        <taxon>Ursus</taxon>
    </lineage>
</organism>
<dbReference type="InterPro" id="IPR026876">
    <property type="entry name" value="Fn3_assoc_repeat"/>
</dbReference>
<sequence length="600" mass="66925">MTAGSVCVPQIIPLRVPPPGKANHEIDNNTLLEMKSDTPDVNIYYTLDGSKPEFLKRIGYGENNTFKYTKPITLPDGKIQVKAVAVSKDCRQSGIVTKVFQVGYEPPNTVSSENHVENVLKDSSKQELKNGFVGSKLWKKYKNTENKQDWNVNLRKSAVGKRTDSKIWKDLRFLESPLEIPTYHEESGSRPPTCQSQFPNFAHITGQKRLTSTEIMRIQRETDFLKCAHCLAPRPSDPFARFCQECGSPVPPIFGCRLPPPEGAQMGLCAECGNMVPMNTPICVVCEASLILQLQPQASLCLKEKVVCRTCGTGNPAHLKYCVTCEGALPSSQEPRSAWQSLNVPLPRPDAGTRKDAGTQTAGLFYPSGTLLAKKELEMASQKQRQEKMSDHKPLLTAVSPGRGYWRKQLDHISAHLRSYAQNNPEFRALIAEPRMGKLISATVHEDGYEVSIRLNYMQVSNKNLYLSKAVDFSNHFLSSVTEGGDGPFGSRSSLVSDYSQSTSDTTEKIKRTKNFKTKKFQEKEQLTFYQACLLYFVGWQLRAGFCGKFVLFLMLQGADPNCRDSEGQPVITTAVLNKHHEAIPVLVQRGADTEQHWGP</sequence>
<dbReference type="AlphaFoldDB" id="A0A452VLK0"/>
<dbReference type="Ensembl" id="ENSUMAT00000040990.1">
    <property type="protein sequence ID" value="ENSUMAP00000034648.1"/>
    <property type="gene ID" value="ENSUMAG00000024942.1"/>
</dbReference>
<gene>
    <name evidence="1" type="primary">DZANK1</name>
</gene>
<name>A0A452VLK0_URSMA</name>
<evidence type="ECO:0000313" key="1">
    <source>
        <dbReference type="Ensembl" id="ENSUMAP00000034648"/>
    </source>
</evidence>
<reference evidence="1" key="1">
    <citation type="submission" date="2019-03" db="UniProtKB">
        <authorList>
            <consortium name="Ensembl"/>
        </authorList>
    </citation>
    <scope>IDENTIFICATION</scope>
</reference>
<dbReference type="GeneTree" id="ENSGT00390000000549"/>